<organism evidence="2 3">
    <name type="scientific">Planoprotostelium fungivorum</name>
    <dbReference type="NCBI Taxonomy" id="1890364"/>
    <lineage>
        <taxon>Eukaryota</taxon>
        <taxon>Amoebozoa</taxon>
        <taxon>Evosea</taxon>
        <taxon>Variosea</taxon>
        <taxon>Cavosteliida</taxon>
        <taxon>Cavosteliaceae</taxon>
        <taxon>Planoprotostelium</taxon>
    </lineage>
</organism>
<dbReference type="EMBL" id="MDYQ01000107">
    <property type="protein sequence ID" value="PRP82271.1"/>
    <property type="molecule type" value="Genomic_DNA"/>
</dbReference>
<reference evidence="2 3" key="1">
    <citation type="journal article" date="2018" name="Genome Biol. Evol.">
        <title>Multiple Roots of Fruiting Body Formation in Amoebozoa.</title>
        <authorList>
            <person name="Hillmann F."/>
            <person name="Forbes G."/>
            <person name="Novohradska S."/>
            <person name="Ferling I."/>
            <person name="Riege K."/>
            <person name="Groth M."/>
            <person name="Westermann M."/>
            <person name="Marz M."/>
            <person name="Spaller T."/>
            <person name="Winckler T."/>
            <person name="Schaap P."/>
            <person name="Glockner G."/>
        </authorList>
    </citation>
    <scope>NUCLEOTIDE SEQUENCE [LARGE SCALE GENOMIC DNA]</scope>
    <source>
        <strain evidence="2 3">Jena</strain>
    </source>
</reference>
<evidence type="ECO:0000313" key="3">
    <source>
        <dbReference type="Proteomes" id="UP000241769"/>
    </source>
</evidence>
<feature type="compositionally biased region" description="Basic and acidic residues" evidence="1">
    <location>
        <begin position="144"/>
        <end position="159"/>
    </location>
</feature>
<feature type="region of interest" description="Disordered" evidence="1">
    <location>
        <begin position="144"/>
        <end position="170"/>
    </location>
</feature>
<evidence type="ECO:0000256" key="1">
    <source>
        <dbReference type="SAM" id="MobiDB-lite"/>
    </source>
</evidence>
<dbReference type="AlphaFoldDB" id="A0A2P6NEB4"/>
<gene>
    <name evidence="2" type="ORF">PROFUN_06283</name>
</gene>
<accession>A0A2P6NEB4</accession>
<dbReference type="InParanoid" id="A0A2P6NEB4"/>
<name>A0A2P6NEB4_9EUKA</name>
<proteinExistence type="predicted"/>
<sequence length="214" mass="24695">MLQQQPSIAIDSVSPEQIQNRRLQSLQRRKGSSKNCFPAVILTHDVLTKLKGKRITTYLLPHEPGLNPGIELVQVEKQEHLFLGRTLIESSPHELEFKLPLLNGEGYRYPTGTSFHLVVETEEADIFCCSEKFKIRTKKDQFEDLSAKEERSRRREPRTSAEQPEEYVRKKLKKVQEAHDSCRNEDVKGALVNSVRELLNHMETQAYFNQDAPP</sequence>
<protein>
    <submittedName>
        <fullName evidence="2">Uncharacterized protein</fullName>
    </submittedName>
</protein>
<dbReference type="Proteomes" id="UP000241769">
    <property type="component" value="Unassembled WGS sequence"/>
</dbReference>
<keyword evidence="3" id="KW-1185">Reference proteome</keyword>
<comment type="caution">
    <text evidence="2">The sequence shown here is derived from an EMBL/GenBank/DDBJ whole genome shotgun (WGS) entry which is preliminary data.</text>
</comment>
<evidence type="ECO:0000313" key="2">
    <source>
        <dbReference type="EMBL" id="PRP82271.1"/>
    </source>
</evidence>